<keyword evidence="2" id="KW-1185">Reference proteome</keyword>
<proteinExistence type="predicted"/>
<reference evidence="2" key="1">
    <citation type="journal article" date="2010" name="Nat. Biotechnol.">
        <title>Draft genome sequence of the oilseed species Ricinus communis.</title>
        <authorList>
            <person name="Chan A.P."/>
            <person name="Crabtree J."/>
            <person name="Zhao Q."/>
            <person name="Lorenzi H."/>
            <person name="Orvis J."/>
            <person name="Puiu D."/>
            <person name="Melake-Berhan A."/>
            <person name="Jones K.M."/>
            <person name="Redman J."/>
            <person name="Chen G."/>
            <person name="Cahoon E.B."/>
            <person name="Gedil M."/>
            <person name="Stanke M."/>
            <person name="Haas B.J."/>
            <person name="Wortman J.R."/>
            <person name="Fraser-Liggett C.M."/>
            <person name="Ravel J."/>
            <person name="Rabinowicz P.D."/>
        </authorList>
    </citation>
    <scope>NUCLEOTIDE SEQUENCE [LARGE SCALE GENOMIC DNA]</scope>
    <source>
        <strain evidence="2">cv. Hale</strain>
    </source>
</reference>
<dbReference type="EMBL" id="EQ986405">
    <property type="protein sequence ID" value="EEF23369.1"/>
    <property type="molecule type" value="Genomic_DNA"/>
</dbReference>
<dbReference type="Proteomes" id="UP000008311">
    <property type="component" value="Unassembled WGS sequence"/>
</dbReference>
<protein>
    <submittedName>
        <fullName evidence="1">Uncharacterized protein</fullName>
    </submittedName>
</protein>
<dbReference type="InParanoid" id="B9TL96"/>
<evidence type="ECO:0000313" key="2">
    <source>
        <dbReference type="Proteomes" id="UP000008311"/>
    </source>
</evidence>
<evidence type="ECO:0000313" key="1">
    <source>
        <dbReference type="EMBL" id="EEF23369.1"/>
    </source>
</evidence>
<name>B9TL96_RICCO</name>
<gene>
    <name evidence="1" type="ORF">RCOM_1994870</name>
</gene>
<accession>B9TL96</accession>
<organism evidence="1 2">
    <name type="scientific">Ricinus communis</name>
    <name type="common">Castor bean</name>
    <dbReference type="NCBI Taxonomy" id="3988"/>
    <lineage>
        <taxon>Eukaryota</taxon>
        <taxon>Viridiplantae</taxon>
        <taxon>Streptophyta</taxon>
        <taxon>Embryophyta</taxon>
        <taxon>Tracheophyta</taxon>
        <taxon>Spermatophyta</taxon>
        <taxon>Magnoliopsida</taxon>
        <taxon>eudicotyledons</taxon>
        <taxon>Gunneridae</taxon>
        <taxon>Pentapetalae</taxon>
        <taxon>rosids</taxon>
        <taxon>fabids</taxon>
        <taxon>Malpighiales</taxon>
        <taxon>Euphorbiaceae</taxon>
        <taxon>Acalyphoideae</taxon>
        <taxon>Acalypheae</taxon>
        <taxon>Ricinus</taxon>
    </lineage>
</organism>
<sequence length="217" mass="24116">MADAVRAGDDDQQRWSLIRLNSDSTKPERLKLTVIKSAGLEMRLDPKLGQLTFLTPAMRHTFQIALPLGDKASVCPEYSLQIIEASAVHALLRKACLQAEYAPGRYHMGIDYYLYDVEAGVMRNIWRAAVSDKNARMPDARPRPSLKSPPNGYRFDWSGVQPGNGNASITTLHISYTRTAGKNGEKALVCTNLRAPESQGIEDEMCEGAILRRLLNK</sequence>
<dbReference type="AlphaFoldDB" id="B9TL96"/>